<comment type="subcellular location">
    <subcellularLocation>
        <location evidence="1">Cell membrane</location>
        <topology evidence="1">Multi-pass membrane protein</topology>
    </subcellularLocation>
</comment>
<keyword evidence="8" id="KW-1185">Reference proteome</keyword>
<evidence type="ECO:0000256" key="2">
    <source>
        <dbReference type="ARBA" id="ARBA00022475"/>
    </source>
</evidence>
<evidence type="ECO:0000256" key="4">
    <source>
        <dbReference type="ARBA" id="ARBA00022989"/>
    </source>
</evidence>
<gene>
    <name evidence="7" type="primary">yhjD</name>
    <name evidence="7" type="ORF">ACFQE5_00880</name>
</gene>
<feature type="transmembrane region" description="Helical" evidence="6">
    <location>
        <begin position="328"/>
        <end position="347"/>
    </location>
</feature>
<reference evidence="8" key="1">
    <citation type="journal article" date="2019" name="Int. J. Syst. Evol. Microbiol.">
        <title>The Global Catalogue of Microorganisms (GCM) 10K type strain sequencing project: providing services to taxonomists for standard genome sequencing and annotation.</title>
        <authorList>
            <consortium name="The Broad Institute Genomics Platform"/>
            <consortium name="The Broad Institute Genome Sequencing Center for Infectious Disease"/>
            <person name="Wu L."/>
            <person name="Ma J."/>
        </authorList>
    </citation>
    <scope>NUCLEOTIDE SEQUENCE [LARGE SCALE GENOMIC DNA]</scope>
    <source>
        <strain evidence="8">CCM 8391</strain>
    </source>
</reference>
<dbReference type="Pfam" id="PF03631">
    <property type="entry name" value="Virul_fac_BrkB"/>
    <property type="match status" value="1"/>
</dbReference>
<keyword evidence="3 6" id="KW-0812">Transmembrane</keyword>
<accession>A0ABW1IWC5</accession>
<feature type="transmembrane region" description="Helical" evidence="6">
    <location>
        <begin position="112"/>
        <end position="134"/>
    </location>
</feature>
<evidence type="ECO:0000256" key="3">
    <source>
        <dbReference type="ARBA" id="ARBA00022692"/>
    </source>
</evidence>
<dbReference type="InterPro" id="IPR017039">
    <property type="entry name" value="Virul_fac_BrkB"/>
</dbReference>
<evidence type="ECO:0000256" key="5">
    <source>
        <dbReference type="ARBA" id="ARBA00023136"/>
    </source>
</evidence>
<feature type="transmembrane region" description="Helical" evidence="6">
    <location>
        <begin position="48"/>
        <end position="75"/>
    </location>
</feature>
<proteinExistence type="predicted"/>
<evidence type="ECO:0000313" key="7">
    <source>
        <dbReference type="EMBL" id="MFC5992760.1"/>
    </source>
</evidence>
<sequence>MAVDQKTAGSEIDDTGPGRVERLRARHPWLDHIGRAAERYQKRHGDHYAAAITYFSVLALVPLLMIAFSAAAFVLRAQPGLLQQLQAGITEAAPGPLGDTLNGIVNTAISQAGAVGALGLLGALYSGIGWMSNLREALSEQWAQVEQPSNVAKKLVLDLAALVGLGISLVVALAVTAVGTGLGRTLLDLVGLGEQGWARFLLGVAGVVLGLVANWLVFLWVIARLPRAPVSARSAVKAALLGAIGFEILKQIMAVYLRAVAASPAGVAFGSIIGLLIFAFFVSRFLLFVTAWAATARENEPPQPAPVPGPAVIRPEVAAYSGPDGRTAAGLLGVGAVLGLLGMRFLGDTTRRR</sequence>
<keyword evidence="2" id="KW-1003">Cell membrane</keyword>
<organism evidence="7 8">
    <name type="scientific">Pseudonocardia hispaniensis</name>
    <dbReference type="NCBI Taxonomy" id="904933"/>
    <lineage>
        <taxon>Bacteria</taxon>
        <taxon>Bacillati</taxon>
        <taxon>Actinomycetota</taxon>
        <taxon>Actinomycetes</taxon>
        <taxon>Pseudonocardiales</taxon>
        <taxon>Pseudonocardiaceae</taxon>
        <taxon>Pseudonocardia</taxon>
    </lineage>
</organism>
<dbReference type="Proteomes" id="UP001596302">
    <property type="component" value="Unassembled WGS sequence"/>
</dbReference>
<dbReference type="PANTHER" id="PTHR30213:SF1">
    <property type="entry name" value="INNER MEMBRANE PROTEIN YHJD"/>
    <property type="match status" value="1"/>
</dbReference>
<name>A0ABW1IWC5_9PSEU</name>
<dbReference type="InterPro" id="IPR005274">
    <property type="entry name" value="IM_pro_YhjD"/>
</dbReference>
<evidence type="ECO:0000256" key="1">
    <source>
        <dbReference type="ARBA" id="ARBA00004651"/>
    </source>
</evidence>
<dbReference type="NCBIfam" id="TIGR00766">
    <property type="entry name" value="inner membrane protein YhjD"/>
    <property type="match status" value="1"/>
</dbReference>
<keyword evidence="4 6" id="KW-1133">Transmembrane helix</keyword>
<comment type="caution">
    <text evidence="7">The sequence shown here is derived from an EMBL/GenBank/DDBJ whole genome shotgun (WGS) entry which is preliminary data.</text>
</comment>
<feature type="transmembrane region" description="Helical" evidence="6">
    <location>
        <begin position="200"/>
        <end position="223"/>
    </location>
</feature>
<dbReference type="PANTHER" id="PTHR30213">
    <property type="entry name" value="INNER MEMBRANE PROTEIN YHJD"/>
    <property type="match status" value="1"/>
</dbReference>
<dbReference type="EMBL" id="JBHSQW010000001">
    <property type="protein sequence ID" value="MFC5992760.1"/>
    <property type="molecule type" value="Genomic_DNA"/>
</dbReference>
<feature type="transmembrane region" description="Helical" evidence="6">
    <location>
        <begin position="255"/>
        <end position="282"/>
    </location>
</feature>
<keyword evidence="5 6" id="KW-0472">Membrane</keyword>
<dbReference type="RefSeq" id="WP_379581804.1">
    <property type="nucleotide sequence ID" value="NZ_JBHSQW010000001.1"/>
</dbReference>
<evidence type="ECO:0000256" key="6">
    <source>
        <dbReference type="SAM" id="Phobius"/>
    </source>
</evidence>
<evidence type="ECO:0000313" key="8">
    <source>
        <dbReference type="Proteomes" id="UP001596302"/>
    </source>
</evidence>
<feature type="transmembrane region" description="Helical" evidence="6">
    <location>
        <begin position="155"/>
        <end position="180"/>
    </location>
</feature>
<protein>
    <submittedName>
        <fullName evidence="7">Inner membrane protein YhjD</fullName>
    </submittedName>
</protein>